<dbReference type="PANTHER" id="PTHR43445">
    <property type="entry name" value="UDP-N-ACETYLMURAMATE--L-ALANINE LIGASE-RELATED"/>
    <property type="match status" value="1"/>
</dbReference>
<dbReference type="Gene3D" id="3.40.50.720">
    <property type="entry name" value="NAD(P)-binding Rossmann-like Domain"/>
    <property type="match status" value="1"/>
</dbReference>
<evidence type="ECO:0000259" key="17">
    <source>
        <dbReference type="Pfam" id="PF08245"/>
    </source>
</evidence>
<comment type="similarity">
    <text evidence="14">Belongs to the MurCDEF family.</text>
</comment>
<dbReference type="NCBIfam" id="TIGR01082">
    <property type="entry name" value="murC"/>
    <property type="match status" value="1"/>
</dbReference>
<keyword evidence="19" id="KW-1185">Reference proteome</keyword>
<dbReference type="AlphaFoldDB" id="A0A4U9S1M8"/>
<organism evidence="18 19">
    <name type="scientific">Hathewaya histolytica</name>
    <name type="common">Clostridium histolyticum</name>
    <dbReference type="NCBI Taxonomy" id="1498"/>
    <lineage>
        <taxon>Bacteria</taxon>
        <taxon>Bacillati</taxon>
        <taxon>Bacillota</taxon>
        <taxon>Clostridia</taxon>
        <taxon>Eubacteriales</taxon>
        <taxon>Clostridiaceae</taxon>
        <taxon>Hathewaya</taxon>
    </lineage>
</organism>
<comment type="catalytic activity">
    <reaction evidence="13 14">
        <text>UDP-N-acetyl-alpha-D-muramate + L-alanine + ATP = UDP-N-acetyl-alpha-D-muramoyl-L-alanine + ADP + phosphate + H(+)</text>
        <dbReference type="Rhea" id="RHEA:23372"/>
        <dbReference type="ChEBI" id="CHEBI:15378"/>
        <dbReference type="ChEBI" id="CHEBI:30616"/>
        <dbReference type="ChEBI" id="CHEBI:43474"/>
        <dbReference type="ChEBI" id="CHEBI:57972"/>
        <dbReference type="ChEBI" id="CHEBI:70757"/>
        <dbReference type="ChEBI" id="CHEBI:83898"/>
        <dbReference type="ChEBI" id="CHEBI:456216"/>
        <dbReference type="EC" id="6.3.2.8"/>
    </reaction>
</comment>
<evidence type="ECO:0000256" key="6">
    <source>
        <dbReference type="ARBA" id="ARBA00022618"/>
    </source>
</evidence>
<dbReference type="InterPro" id="IPR004101">
    <property type="entry name" value="Mur_ligase_C"/>
</dbReference>
<evidence type="ECO:0000256" key="10">
    <source>
        <dbReference type="ARBA" id="ARBA00022984"/>
    </source>
</evidence>
<dbReference type="GO" id="GO:0051301">
    <property type="term" value="P:cell division"/>
    <property type="evidence" value="ECO:0007669"/>
    <property type="project" value="UniProtKB-KW"/>
</dbReference>
<evidence type="ECO:0000313" key="18">
    <source>
        <dbReference type="EMBL" id="VTQ95480.1"/>
    </source>
</evidence>
<evidence type="ECO:0000256" key="8">
    <source>
        <dbReference type="ARBA" id="ARBA00022840"/>
    </source>
</evidence>
<evidence type="ECO:0000259" key="16">
    <source>
        <dbReference type="Pfam" id="PF02875"/>
    </source>
</evidence>
<feature type="binding site" evidence="14">
    <location>
        <begin position="118"/>
        <end position="124"/>
    </location>
    <ligand>
        <name>ATP</name>
        <dbReference type="ChEBI" id="CHEBI:30616"/>
    </ligand>
</feature>
<dbReference type="OrthoDB" id="9804126at2"/>
<dbReference type="Pfam" id="PF02875">
    <property type="entry name" value="Mur_ligase_C"/>
    <property type="match status" value="1"/>
</dbReference>
<dbReference type="Gene3D" id="3.90.190.20">
    <property type="entry name" value="Mur ligase, C-terminal domain"/>
    <property type="match status" value="1"/>
</dbReference>
<comment type="subcellular location">
    <subcellularLocation>
        <location evidence="1 14">Cytoplasm</location>
    </subcellularLocation>
</comment>
<feature type="domain" description="Mur ligase N-terminal catalytic" evidence="15">
    <location>
        <begin position="12"/>
        <end position="110"/>
    </location>
</feature>
<dbReference type="SUPFAM" id="SSF53623">
    <property type="entry name" value="MurD-like peptide ligases, catalytic domain"/>
    <property type="match status" value="1"/>
</dbReference>
<dbReference type="Pfam" id="PF08245">
    <property type="entry name" value="Mur_ligase_M"/>
    <property type="match status" value="1"/>
</dbReference>
<sequence>MSLNCINYANKKVHFIGIGGISMSGLAEILLKDGVSVSGSDMKESHITEKLRALGASIYIGHNEKNVEDKDVIVYTAAISSDNPELIKSKELNLIMYNRAEFLGEIMKSYKYNIAVSGTHGKTTTTSMVSHIALSGKLDPTILVGGELDIIKGNILVGNSEYLITEACEYKESFLKFYPYIGIILNIDADHLDYYKDINHIKEAFSKFIDIIPKDGYLIANAEDKNIMSIIDKAECNVMTFGINNGTLRAKDIVFNNNGNASYTVSMDGEDLFRLNLSVPGEHNILNSLSTIGSALSLNIPYEDIKHGLESFHGTHRRFEVKGVKNGVTVIDDYAHHPTEILSSIKTALKYPHNKIYCLFQPHTYTRTYSLFNEFCSCFDGVDKLLVADIYAAREKDTGLVHSKNLAQKIKEKNIDTLYMPSFEAMDKYLKDNCTEGDLILTVGAGDINKVGESYLK</sequence>
<evidence type="ECO:0000256" key="11">
    <source>
        <dbReference type="ARBA" id="ARBA00023306"/>
    </source>
</evidence>
<evidence type="ECO:0000256" key="4">
    <source>
        <dbReference type="ARBA" id="ARBA00022490"/>
    </source>
</evidence>
<dbReference type="GO" id="GO:0071555">
    <property type="term" value="P:cell wall organization"/>
    <property type="evidence" value="ECO:0007669"/>
    <property type="project" value="UniProtKB-KW"/>
</dbReference>
<keyword evidence="10 14" id="KW-0573">Peptidoglycan synthesis</keyword>
<dbReference type="Gene3D" id="3.40.1190.10">
    <property type="entry name" value="Mur-like, catalytic domain"/>
    <property type="match status" value="1"/>
</dbReference>
<dbReference type="InterPro" id="IPR036615">
    <property type="entry name" value="Mur_ligase_C_dom_sf"/>
</dbReference>
<evidence type="ECO:0000256" key="9">
    <source>
        <dbReference type="ARBA" id="ARBA00022960"/>
    </source>
</evidence>
<dbReference type="GO" id="GO:0005737">
    <property type="term" value="C:cytoplasm"/>
    <property type="evidence" value="ECO:0007669"/>
    <property type="project" value="UniProtKB-SubCell"/>
</dbReference>
<dbReference type="Proteomes" id="UP000308489">
    <property type="component" value="Chromosome 1"/>
</dbReference>
<reference evidence="18 19" key="1">
    <citation type="submission" date="2019-05" db="EMBL/GenBank/DDBJ databases">
        <authorList>
            <consortium name="Pathogen Informatics"/>
        </authorList>
    </citation>
    <scope>NUCLEOTIDE SEQUENCE [LARGE SCALE GENOMIC DNA]</scope>
    <source>
        <strain evidence="18 19">NCTC503</strain>
    </source>
</reference>
<comment type="pathway">
    <text evidence="2 14">Cell wall biogenesis; peptidoglycan biosynthesis.</text>
</comment>
<keyword evidence="4 14" id="KW-0963">Cytoplasm</keyword>
<dbReference type="GO" id="GO:0009252">
    <property type="term" value="P:peptidoglycan biosynthetic process"/>
    <property type="evidence" value="ECO:0007669"/>
    <property type="project" value="UniProtKB-UniRule"/>
</dbReference>
<evidence type="ECO:0000313" key="19">
    <source>
        <dbReference type="Proteomes" id="UP000308489"/>
    </source>
</evidence>
<dbReference type="InterPro" id="IPR013221">
    <property type="entry name" value="Mur_ligase_cen"/>
</dbReference>
<keyword evidence="7 14" id="KW-0547">Nucleotide-binding</keyword>
<dbReference type="RefSeq" id="WP_138211030.1">
    <property type="nucleotide sequence ID" value="NZ_CBCRUQ010000006.1"/>
</dbReference>
<keyword evidence="6 14" id="KW-0132">Cell division</keyword>
<evidence type="ECO:0000256" key="13">
    <source>
        <dbReference type="ARBA" id="ARBA00047833"/>
    </source>
</evidence>
<evidence type="ECO:0000259" key="15">
    <source>
        <dbReference type="Pfam" id="PF01225"/>
    </source>
</evidence>
<dbReference type="GO" id="GO:0008763">
    <property type="term" value="F:UDP-N-acetylmuramate-L-alanine ligase activity"/>
    <property type="evidence" value="ECO:0007669"/>
    <property type="project" value="UniProtKB-UniRule"/>
</dbReference>
<gene>
    <name evidence="14 18" type="primary">murC</name>
    <name evidence="18" type="ORF">NCTC503_02529</name>
</gene>
<evidence type="ECO:0000256" key="2">
    <source>
        <dbReference type="ARBA" id="ARBA00004752"/>
    </source>
</evidence>
<dbReference type="Pfam" id="PF01225">
    <property type="entry name" value="Mur_ligase"/>
    <property type="match status" value="1"/>
</dbReference>
<evidence type="ECO:0000256" key="14">
    <source>
        <dbReference type="HAMAP-Rule" id="MF_00046"/>
    </source>
</evidence>
<comment type="function">
    <text evidence="14">Cell wall formation.</text>
</comment>
<evidence type="ECO:0000256" key="1">
    <source>
        <dbReference type="ARBA" id="ARBA00004496"/>
    </source>
</evidence>
<keyword evidence="8 14" id="KW-0067">ATP-binding</keyword>
<dbReference type="InterPro" id="IPR000713">
    <property type="entry name" value="Mur_ligase_N"/>
</dbReference>
<keyword evidence="9 14" id="KW-0133">Cell shape</keyword>
<keyword evidence="12 14" id="KW-0961">Cell wall biogenesis/degradation</keyword>
<dbReference type="UniPathway" id="UPA00219"/>
<dbReference type="KEGG" id="hhw:NCTC503_02529"/>
<name>A0A4U9S1M8_HATHI</name>
<feature type="domain" description="Mur ligase C-terminal" evidence="16">
    <location>
        <begin position="317"/>
        <end position="446"/>
    </location>
</feature>
<dbReference type="GO" id="GO:0005524">
    <property type="term" value="F:ATP binding"/>
    <property type="evidence" value="ECO:0007669"/>
    <property type="project" value="UniProtKB-UniRule"/>
</dbReference>
<dbReference type="HAMAP" id="MF_00046">
    <property type="entry name" value="MurC"/>
    <property type="match status" value="1"/>
</dbReference>
<dbReference type="GO" id="GO:0008360">
    <property type="term" value="P:regulation of cell shape"/>
    <property type="evidence" value="ECO:0007669"/>
    <property type="project" value="UniProtKB-KW"/>
</dbReference>
<evidence type="ECO:0000256" key="3">
    <source>
        <dbReference type="ARBA" id="ARBA00012211"/>
    </source>
</evidence>
<dbReference type="SUPFAM" id="SSF51984">
    <property type="entry name" value="MurCD N-terminal domain"/>
    <property type="match status" value="1"/>
</dbReference>
<evidence type="ECO:0000256" key="7">
    <source>
        <dbReference type="ARBA" id="ARBA00022741"/>
    </source>
</evidence>
<feature type="domain" description="Mur ligase central" evidence="17">
    <location>
        <begin position="116"/>
        <end position="294"/>
    </location>
</feature>
<dbReference type="InterPro" id="IPR005758">
    <property type="entry name" value="UDP-N-AcMur_Ala_ligase_MurC"/>
</dbReference>
<dbReference type="EMBL" id="LR590481">
    <property type="protein sequence ID" value="VTQ95480.1"/>
    <property type="molecule type" value="Genomic_DNA"/>
</dbReference>
<accession>A0A4U9S1M8</accession>
<dbReference type="PANTHER" id="PTHR43445:SF3">
    <property type="entry name" value="UDP-N-ACETYLMURAMATE--L-ALANINE LIGASE"/>
    <property type="match status" value="1"/>
</dbReference>
<dbReference type="EC" id="6.3.2.8" evidence="3 14"/>
<protein>
    <recommendedName>
        <fullName evidence="3 14">UDP-N-acetylmuramate--L-alanine ligase</fullName>
        <ecNumber evidence="3 14">6.3.2.8</ecNumber>
    </recommendedName>
    <alternativeName>
        <fullName evidence="14">UDP-N-acetylmuramoyl-L-alanine synthetase</fullName>
    </alternativeName>
</protein>
<dbReference type="InterPro" id="IPR036565">
    <property type="entry name" value="Mur-like_cat_sf"/>
</dbReference>
<proteinExistence type="inferred from homology"/>
<evidence type="ECO:0000256" key="12">
    <source>
        <dbReference type="ARBA" id="ARBA00023316"/>
    </source>
</evidence>
<evidence type="ECO:0000256" key="5">
    <source>
        <dbReference type="ARBA" id="ARBA00022598"/>
    </source>
</evidence>
<dbReference type="InterPro" id="IPR050061">
    <property type="entry name" value="MurCDEF_pg_biosynth"/>
</dbReference>
<keyword evidence="5 14" id="KW-0436">Ligase</keyword>
<keyword evidence="11 14" id="KW-0131">Cell cycle</keyword>
<dbReference type="SUPFAM" id="SSF53244">
    <property type="entry name" value="MurD-like peptide ligases, peptide-binding domain"/>
    <property type="match status" value="1"/>
</dbReference>